<dbReference type="OrthoDB" id="40991at2157"/>
<sequence length="335" mass="37813">MATNKIVRRVQLTGGSTFIVSIPKEWAEKMNIDKGSLVVLSLESDGSIRLFPSTKRPEPLASTEIRVKKGMSQGSVLREIMSKYLTGYKTIKVVFPSEDLEFKKAIRDIITRKLIGVEILHEDSREMVLQILVNVEDLPISSILMKMLDVSLSMLSDVRLALENNEKILPSDISSRDDIIDKLYLYGLRQLHTGLRGIISLEEIGLQRPHEVLHYAMVLKNLERIGDRAVSIALTIEELKDKKGIAKDLVALSDKTAQFVKAALSAFMGRDKDTANKLLDVDAVEIKSFENEIFRKLSQEHPEEVSTIRSIIGSYRRILEYGTDILETTIDMQNE</sequence>
<evidence type="ECO:0000259" key="1">
    <source>
        <dbReference type="SMART" id="SM00966"/>
    </source>
</evidence>
<dbReference type="Pfam" id="PF01895">
    <property type="entry name" value="PhoU"/>
    <property type="match status" value="2"/>
</dbReference>
<dbReference type="InterPro" id="IPR026022">
    <property type="entry name" value="PhoU_dom"/>
</dbReference>
<protein>
    <recommendedName>
        <fullName evidence="1">SpoVT-AbrB domain-containing protein</fullName>
    </recommendedName>
</protein>
<dbReference type="Proteomes" id="UP000015543">
    <property type="component" value="Chromosome"/>
</dbReference>
<proteinExistence type="predicted"/>
<organism evidence="2 3">
    <name type="scientific">Thermofilum adornatum</name>
    <dbReference type="NCBI Taxonomy" id="1365176"/>
    <lineage>
        <taxon>Archaea</taxon>
        <taxon>Thermoproteota</taxon>
        <taxon>Thermoprotei</taxon>
        <taxon>Thermofilales</taxon>
        <taxon>Thermofilaceae</taxon>
        <taxon>Thermofilum</taxon>
    </lineage>
</organism>
<dbReference type="PATRIC" id="fig|1365176.7.peg.1288"/>
<dbReference type="SMART" id="SM00966">
    <property type="entry name" value="SpoVT_AbrB"/>
    <property type="match status" value="1"/>
</dbReference>
<dbReference type="GO" id="GO:0030643">
    <property type="term" value="P:intracellular phosphate ion homeostasis"/>
    <property type="evidence" value="ECO:0007669"/>
    <property type="project" value="InterPro"/>
</dbReference>
<dbReference type="SUPFAM" id="SSF109755">
    <property type="entry name" value="PhoU-like"/>
    <property type="match status" value="1"/>
</dbReference>
<keyword evidence="3" id="KW-1185">Reference proteome</keyword>
<dbReference type="InterPro" id="IPR028366">
    <property type="entry name" value="PhoU"/>
</dbReference>
<dbReference type="Pfam" id="PF04014">
    <property type="entry name" value="MazE_antitoxin"/>
    <property type="match status" value="1"/>
</dbReference>
<dbReference type="InterPro" id="IPR038078">
    <property type="entry name" value="PhoU-like_sf"/>
</dbReference>
<dbReference type="AlphaFoldDB" id="S6A5T7"/>
<dbReference type="EMBL" id="CP006646">
    <property type="protein sequence ID" value="AGT35647.1"/>
    <property type="molecule type" value="Genomic_DNA"/>
</dbReference>
<gene>
    <name evidence="2" type="ORF">N186_06545</name>
</gene>
<dbReference type="KEGG" id="thb:N186_06545"/>
<dbReference type="PANTHER" id="PTHR42930:SF2">
    <property type="entry name" value="PHOU DOMAIN-CONTAINING PROTEIN"/>
    <property type="match status" value="1"/>
</dbReference>
<feature type="domain" description="SpoVT-AbrB" evidence="1">
    <location>
        <begin position="12"/>
        <end position="58"/>
    </location>
</feature>
<evidence type="ECO:0000313" key="3">
    <source>
        <dbReference type="Proteomes" id="UP000015543"/>
    </source>
</evidence>
<dbReference type="InterPro" id="IPR007159">
    <property type="entry name" value="SpoVT-AbrB_dom"/>
</dbReference>
<dbReference type="RefSeq" id="WP_020962954.1">
    <property type="nucleotide sequence ID" value="NC_022093.1"/>
</dbReference>
<dbReference type="PANTHER" id="PTHR42930">
    <property type="entry name" value="PHOSPHATE-SPECIFIC TRANSPORT SYSTEM ACCESSORY PROTEIN PHOU"/>
    <property type="match status" value="1"/>
</dbReference>
<dbReference type="GO" id="GO:0003677">
    <property type="term" value="F:DNA binding"/>
    <property type="evidence" value="ECO:0007669"/>
    <property type="project" value="InterPro"/>
</dbReference>
<accession>S6A5T7</accession>
<dbReference type="Gene3D" id="1.20.58.220">
    <property type="entry name" value="Phosphate transport system protein phou homolog 2, domain 2"/>
    <property type="match status" value="2"/>
</dbReference>
<dbReference type="GeneID" id="16573953"/>
<dbReference type="HOGENOM" id="CLU_069302_1_0_2"/>
<dbReference type="eggNOG" id="arCOG00318">
    <property type="taxonomic scope" value="Archaea"/>
</dbReference>
<dbReference type="GO" id="GO:0045936">
    <property type="term" value="P:negative regulation of phosphate metabolic process"/>
    <property type="evidence" value="ECO:0007669"/>
    <property type="project" value="InterPro"/>
</dbReference>
<evidence type="ECO:0000313" key="2">
    <source>
        <dbReference type="EMBL" id="AGT35647.1"/>
    </source>
</evidence>
<reference evidence="2 3" key="1">
    <citation type="journal article" date="2013" name="Genome Announc.">
        <title>Complete Genomic Sequence of 'Thermofilum adornatus' Strain 1910bT, a Hyperthermophilic Anaerobic Organotrophic Crenarchaeon.</title>
        <authorList>
            <person name="Dominova I.N."/>
            <person name="Kublanov I.V."/>
            <person name="Podosokorskaya O.A."/>
            <person name="Derbikova K.S."/>
            <person name="Patrushev M.V."/>
            <person name="Toshchakov S.V."/>
        </authorList>
    </citation>
    <scope>NUCLEOTIDE SEQUENCE [LARGE SCALE GENOMIC DNA]</scope>
    <source>
        <strain evidence="3">1910b</strain>
    </source>
</reference>
<name>S6A5T7_9CREN</name>